<dbReference type="Gene3D" id="3.40.640.10">
    <property type="entry name" value="Type I PLP-dependent aspartate aminotransferase-like (Major domain)"/>
    <property type="match status" value="1"/>
</dbReference>
<dbReference type="PANTHER" id="PTHR48097:SF5">
    <property type="entry name" value="LOW SPECIFICITY L-THREONINE ALDOLASE"/>
    <property type="match status" value="1"/>
</dbReference>
<evidence type="ECO:0000313" key="6">
    <source>
        <dbReference type="Proteomes" id="UP000638848"/>
    </source>
</evidence>
<keyword evidence="3" id="KW-0663">Pyridoxal phosphate</keyword>
<dbReference type="Gene3D" id="3.90.1150.10">
    <property type="entry name" value="Aspartate Aminotransferase, domain 1"/>
    <property type="match status" value="1"/>
</dbReference>
<gene>
    <name evidence="5" type="ORF">GCM10011374_07800</name>
</gene>
<organism evidence="5 6">
    <name type="scientific">Kocuria dechangensis</name>
    <dbReference type="NCBI Taxonomy" id="1176249"/>
    <lineage>
        <taxon>Bacteria</taxon>
        <taxon>Bacillati</taxon>
        <taxon>Actinomycetota</taxon>
        <taxon>Actinomycetes</taxon>
        <taxon>Micrococcales</taxon>
        <taxon>Micrococcaceae</taxon>
        <taxon>Kocuria</taxon>
    </lineage>
</organism>
<protein>
    <submittedName>
        <fullName evidence="5">Threonine aldolase</fullName>
    </submittedName>
</protein>
<comment type="caution">
    <text evidence="5">The sequence shown here is derived from an EMBL/GenBank/DDBJ whole genome shotgun (WGS) entry which is preliminary data.</text>
</comment>
<dbReference type="InterPro" id="IPR001597">
    <property type="entry name" value="ArAA_b-elim_lyase/Thr_aldolase"/>
</dbReference>
<sequence length="354" mass="38059">MTEPAVPRLHDPARRGFASDNYAGVHPEVLQALATANEGHVGAYGADPYTEALQDVARRHFGEQAVCYPLFNGTGANVVALSAMTDRWDAAICTATAHAHVDECGAPEKVGGVKMLPVPTPDGKLTPELVDREAHGFGFEHHAQPRVVTVTQSTELGTLYTPEELRAVCDHAHGKGMTVHLDGARLANAAAALDVPLRELTTDAGVDVVSWGGTKNGLMGAEAVVVVNPDAVRQARFVRKLSTQLASKMRFVSAQLLALYSGDLWVTAARRANSMAHRLSDGLAEVPGVRVTQAPQANAVFAVLPADVTARMQERYAFYVWDEATGEVRLMCSWDTSPRDVQGFVDALREEMAR</sequence>
<evidence type="ECO:0000256" key="2">
    <source>
        <dbReference type="ARBA" id="ARBA00006966"/>
    </source>
</evidence>
<evidence type="ECO:0000313" key="5">
    <source>
        <dbReference type="EMBL" id="GGG47832.1"/>
    </source>
</evidence>
<accession>A0A917GJB2</accession>
<dbReference type="InterPro" id="IPR015421">
    <property type="entry name" value="PyrdxlP-dep_Trfase_major"/>
</dbReference>
<name>A0A917GJB2_9MICC</name>
<dbReference type="Proteomes" id="UP000638848">
    <property type="component" value="Unassembled WGS sequence"/>
</dbReference>
<dbReference type="InterPro" id="IPR015422">
    <property type="entry name" value="PyrdxlP-dep_Trfase_small"/>
</dbReference>
<dbReference type="GO" id="GO:0016829">
    <property type="term" value="F:lyase activity"/>
    <property type="evidence" value="ECO:0007669"/>
    <property type="project" value="InterPro"/>
</dbReference>
<keyword evidence="6" id="KW-1185">Reference proteome</keyword>
<reference evidence="5" key="2">
    <citation type="submission" date="2020-09" db="EMBL/GenBank/DDBJ databases">
        <authorList>
            <person name="Sun Q."/>
            <person name="Zhou Y."/>
        </authorList>
    </citation>
    <scope>NUCLEOTIDE SEQUENCE</scope>
    <source>
        <strain evidence="5">CGMCC 1.12187</strain>
    </source>
</reference>
<reference evidence="5" key="1">
    <citation type="journal article" date="2014" name="Int. J. Syst. Evol. Microbiol.">
        <title>Complete genome sequence of Corynebacterium casei LMG S-19264T (=DSM 44701T), isolated from a smear-ripened cheese.</title>
        <authorList>
            <consortium name="US DOE Joint Genome Institute (JGI-PGF)"/>
            <person name="Walter F."/>
            <person name="Albersmeier A."/>
            <person name="Kalinowski J."/>
            <person name="Ruckert C."/>
        </authorList>
    </citation>
    <scope>NUCLEOTIDE SEQUENCE</scope>
    <source>
        <strain evidence="5">CGMCC 1.12187</strain>
    </source>
</reference>
<proteinExistence type="inferred from homology"/>
<dbReference type="Pfam" id="PF01212">
    <property type="entry name" value="Beta_elim_lyase"/>
    <property type="match status" value="1"/>
</dbReference>
<dbReference type="SUPFAM" id="SSF53383">
    <property type="entry name" value="PLP-dependent transferases"/>
    <property type="match status" value="1"/>
</dbReference>
<dbReference type="GO" id="GO:0006520">
    <property type="term" value="P:amino acid metabolic process"/>
    <property type="evidence" value="ECO:0007669"/>
    <property type="project" value="InterPro"/>
</dbReference>
<dbReference type="InterPro" id="IPR015424">
    <property type="entry name" value="PyrdxlP-dep_Trfase"/>
</dbReference>
<evidence type="ECO:0000256" key="1">
    <source>
        <dbReference type="ARBA" id="ARBA00001933"/>
    </source>
</evidence>
<dbReference type="PANTHER" id="PTHR48097">
    <property type="entry name" value="L-THREONINE ALDOLASE-RELATED"/>
    <property type="match status" value="1"/>
</dbReference>
<comment type="cofactor">
    <cofactor evidence="1">
        <name>pyridoxal 5'-phosphate</name>
        <dbReference type="ChEBI" id="CHEBI:597326"/>
    </cofactor>
</comment>
<evidence type="ECO:0000256" key="3">
    <source>
        <dbReference type="ARBA" id="ARBA00022898"/>
    </source>
</evidence>
<comment type="similarity">
    <text evidence="2">Belongs to the threonine aldolase family.</text>
</comment>
<evidence type="ECO:0000259" key="4">
    <source>
        <dbReference type="Pfam" id="PF01212"/>
    </source>
</evidence>
<feature type="domain" description="Aromatic amino acid beta-eliminating lyase/threonine aldolase" evidence="4">
    <location>
        <begin position="17"/>
        <end position="302"/>
    </location>
</feature>
<dbReference type="EMBL" id="BMEQ01000003">
    <property type="protein sequence ID" value="GGG47832.1"/>
    <property type="molecule type" value="Genomic_DNA"/>
</dbReference>
<dbReference type="AlphaFoldDB" id="A0A917GJB2"/>